<organism evidence="1 2">
    <name type="scientific">Macrosiphum euphorbiae</name>
    <name type="common">potato aphid</name>
    <dbReference type="NCBI Taxonomy" id="13131"/>
    <lineage>
        <taxon>Eukaryota</taxon>
        <taxon>Metazoa</taxon>
        <taxon>Ecdysozoa</taxon>
        <taxon>Arthropoda</taxon>
        <taxon>Hexapoda</taxon>
        <taxon>Insecta</taxon>
        <taxon>Pterygota</taxon>
        <taxon>Neoptera</taxon>
        <taxon>Paraneoptera</taxon>
        <taxon>Hemiptera</taxon>
        <taxon>Sternorrhyncha</taxon>
        <taxon>Aphidomorpha</taxon>
        <taxon>Aphidoidea</taxon>
        <taxon>Aphididae</taxon>
        <taxon>Macrosiphini</taxon>
        <taxon>Macrosiphum</taxon>
    </lineage>
</organism>
<comment type="caution">
    <text evidence="1">The sequence shown here is derived from an EMBL/GenBank/DDBJ whole genome shotgun (WGS) entry which is preliminary data.</text>
</comment>
<evidence type="ECO:0000313" key="2">
    <source>
        <dbReference type="Proteomes" id="UP001160148"/>
    </source>
</evidence>
<proteinExistence type="predicted"/>
<reference evidence="1 2" key="1">
    <citation type="submission" date="2023-01" db="EMBL/GenBank/DDBJ databases">
        <authorList>
            <person name="Whitehead M."/>
        </authorList>
    </citation>
    <scope>NUCLEOTIDE SEQUENCE [LARGE SCALE GENOMIC DNA]</scope>
</reference>
<evidence type="ECO:0000313" key="1">
    <source>
        <dbReference type="EMBL" id="CAI6370585.1"/>
    </source>
</evidence>
<dbReference type="EMBL" id="CARXXK010000438">
    <property type="protein sequence ID" value="CAI6370585.1"/>
    <property type="molecule type" value="Genomic_DNA"/>
</dbReference>
<dbReference type="Proteomes" id="UP001160148">
    <property type="component" value="Unassembled WGS sequence"/>
</dbReference>
<dbReference type="AlphaFoldDB" id="A0AAV0XQ38"/>
<sequence length="106" mass="12150">MDHFWMTTWFVPVIGRDTPDSNAAKFAVSVELPIVSDEDGWLARLPRLYLVNRSESHQQRNAQAGAHLGRMDQKITGIKDWSSSKLLYDLIRCIVLQTLKLYYLAA</sequence>
<keyword evidence="2" id="KW-1185">Reference proteome</keyword>
<gene>
    <name evidence="1" type="ORF">MEUPH1_LOCUS24691</name>
</gene>
<accession>A0AAV0XQ38</accession>
<name>A0AAV0XQ38_9HEMI</name>
<protein>
    <submittedName>
        <fullName evidence="1">Uncharacterized protein</fullName>
    </submittedName>
</protein>